<dbReference type="AlphaFoldDB" id="A0A4Y6V079"/>
<dbReference type="PANTHER" id="PTHR40079:SF4">
    <property type="entry name" value="GH26 DOMAIN-CONTAINING PROTEIN-RELATED"/>
    <property type="match status" value="1"/>
</dbReference>
<reference evidence="7 8" key="1">
    <citation type="submission" date="2019-06" db="EMBL/GenBank/DDBJ databases">
        <title>Saccharibacillus brassicae sp. nov., an endophytic bacterium isolated from Chinese cabbage seeds (Brassica pekinensis).</title>
        <authorList>
            <person name="Jiang L."/>
            <person name="Lee J."/>
            <person name="Kim S.W."/>
        </authorList>
    </citation>
    <scope>NUCLEOTIDE SEQUENCE [LARGE SCALE GENOMIC DNA]</scope>
    <source>
        <strain evidence="8">KCTC 43072 / ATSA2</strain>
    </source>
</reference>
<keyword evidence="5" id="KW-0732">Signal</keyword>
<dbReference type="Gene3D" id="3.20.20.80">
    <property type="entry name" value="Glycosidases"/>
    <property type="match status" value="1"/>
</dbReference>
<protein>
    <recommendedName>
        <fullName evidence="6">GH26 domain-containing protein</fullName>
    </recommendedName>
</protein>
<gene>
    <name evidence="7" type="ORF">FFV09_15225</name>
</gene>
<keyword evidence="2 4" id="KW-0378">Hydrolase</keyword>
<dbReference type="Pfam" id="PF02156">
    <property type="entry name" value="Glyco_hydro_26"/>
    <property type="match status" value="1"/>
</dbReference>
<evidence type="ECO:0000256" key="2">
    <source>
        <dbReference type="ARBA" id="ARBA00022801"/>
    </source>
</evidence>
<dbReference type="GO" id="GO:0016985">
    <property type="term" value="F:mannan endo-1,4-beta-mannosidase activity"/>
    <property type="evidence" value="ECO:0007669"/>
    <property type="project" value="InterPro"/>
</dbReference>
<organism evidence="7 8">
    <name type="scientific">Saccharibacillus brassicae</name>
    <dbReference type="NCBI Taxonomy" id="2583377"/>
    <lineage>
        <taxon>Bacteria</taxon>
        <taxon>Bacillati</taxon>
        <taxon>Bacillota</taxon>
        <taxon>Bacilli</taxon>
        <taxon>Bacillales</taxon>
        <taxon>Paenibacillaceae</taxon>
        <taxon>Saccharibacillus</taxon>
    </lineage>
</organism>
<dbReference type="InterPro" id="IPR011990">
    <property type="entry name" value="TPR-like_helical_dom_sf"/>
</dbReference>
<name>A0A4Y6V079_SACBS</name>
<evidence type="ECO:0000313" key="7">
    <source>
        <dbReference type="EMBL" id="QDH22076.1"/>
    </source>
</evidence>
<dbReference type="RefSeq" id="WP_141448620.1">
    <property type="nucleotide sequence ID" value="NZ_CP041217.1"/>
</dbReference>
<evidence type="ECO:0000256" key="5">
    <source>
        <dbReference type="SAM" id="SignalP"/>
    </source>
</evidence>
<evidence type="ECO:0000256" key="1">
    <source>
        <dbReference type="ARBA" id="ARBA00007754"/>
    </source>
</evidence>
<evidence type="ECO:0000259" key="6">
    <source>
        <dbReference type="PROSITE" id="PS51764"/>
    </source>
</evidence>
<dbReference type="KEGG" id="saca:FFV09_15225"/>
<feature type="chain" id="PRO_5039278339" description="GH26 domain-containing protein" evidence="5">
    <location>
        <begin position="34"/>
        <end position="545"/>
    </location>
</feature>
<evidence type="ECO:0000256" key="4">
    <source>
        <dbReference type="PROSITE-ProRule" id="PRU01100"/>
    </source>
</evidence>
<feature type="active site" description="Proton donor" evidence="4">
    <location>
        <position position="267"/>
    </location>
</feature>
<dbReference type="Proteomes" id="UP000316968">
    <property type="component" value="Chromosome"/>
</dbReference>
<feature type="signal peptide" evidence="5">
    <location>
        <begin position="1"/>
        <end position="33"/>
    </location>
</feature>
<dbReference type="PROSITE" id="PS51764">
    <property type="entry name" value="GH26"/>
    <property type="match status" value="1"/>
</dbReference>
<comment type="similarity">
    <text evidence="1 4">Belongs to the glycosyl hydrolase 26 family.</text>
</comment>
<feature type="active site" description="Nucleophile" evidence="4">
    <location>
        <position position="373"/>
    </location>
</feature>
<dbReference type="EMBL" id="CP041217">
    <property type="protein sequence ID" value="QDH22076.1"/>
    <property type="molecule type" value="Genomic_DNA"/>
</dbReference>
<proteinExistence type="inferred from homology"/>
<feature type="domain" description="GH26" evidence="6">
    <location>
        <begin position="114"/>
        <end position="441"/>
    </location>
</feature>
<sequence>MNRLEIRGTGKWFGKGGALLLAAALITGTAASARPETAHAYSVWNVYNEAMRLDKQGRYAEAIAKYEQAGREMAASRDYGNAGRMYRNAGEAYVKLKRYDRAVVSWDLESAYYAKVNLVQDSIAVQRKADALRSSVQLYYGTGLSEAALAGRERGLAPLEPANGILLGAYAEQNPKVHATNGKFYTNEYPKFTGKKHAGYLIYFTYGTPLSTIRSHLDAAKRSGTAIELGVQPLQGMGQVRDDAYLRQLARDAAASGVPIFLRFANEMNGNWTPWKSTPKTYIEKFRLVADVFHEEAPGSVAMVWAPGANPIDNLRSYYPGDKYVDWVGVSLYSIYNPSADPLKQGIDRSSHIAKLDAVYGWYADRKPIMIAEGSVSYMYPEKMRDVTEWSVYQTQQLYATLPMKYPKVKAAFWFDVDTQGTTDRVKYYGLSNNDKMLAAYRKAIANPFYLSGIGANTTLSYNPIAATVPARKLSVSGYVKTWSPTLGRVVYKIGGKQVGAAANPPWTAELDFSKYRGKSITVDVAAYDKQGKWVTTQSVKTKVQ</sequence>
<dbReference type="OrthoDB" id="9802773at2"/>
<dbReference type="SUPFAM" id="SSF48452">
    <property type="entry name" value="TPR-like"/>
    <property type="match status" value="1"/>
</dbReference>
<accession>A0A4Y6V079</accession>
<evidence type="ECO:0000256" key="3">
    <source>
        <dbReference type="ARBA" id="ARBA00023295"/>
    </source>
</evidence>
<dbReference type="GO" id="GO:0006080">
    <property type="term" value="P:substituted mannan metabolic process"/>
    <property type="evidence" value="ECO:0007669"/>
    <property type="project" value="InterPro"/>
</dbReference>
<dbReference type="Gene3D" id="1.25.40.10">
    <property type="entry name" value="Tetratricopeptide repeat domain"/>
    <property type="match status" value="1"/>
</dbReference>
<dbReference type="InterPro" id="IPR022790">
    <property type="entry name" value="GH26_dom"/>
</dbReference>
<dbReference type="SUPFAM" id="SSF51445">
    <property type="entry name" value="(Trans)glycosidases"/>
    <property type="match status" value="1"/>
</dbReference>
<keyword evidence="8" id="KW-1185">Reference proteome</keyword>
<dbReference type="InterPro" id="IPR017853">
    <property type="entry name" value="GH"/>
</dbReference>
<keyword evidence="3 4" id="KW-0326">Glycosidase</keyword>
<evidence type="ECO:0000313" key="8">
    <source>
        <dbReference type="Proteomes" id="UP000316968"/>
    </source>
</evidence>
<dbReference type="InterPro" id="IPR000805">
    <property type="entry name" value="Glyco_hydro_26"/>
</dbReference>
<dbReference type="PANTHER" id="PTHR40079">
    <property type="entry name" value="MANNAN ENDO-1,4-BETA-MANNOSIDASE E-RELATED"/>
    <property type="match status" value="1"/>
</dbReference>